<dbReference type="Gene3D" id="3.40.50.2000">
    <property type="entry name" value="Glycogen Phosphorylase B"/>
    <property type="match status" value="2"/>
</dbReference>
<dbReference type="GO" id="GO:0016757">
    <property type="term" value="F:glycosyltransferase activity"/>
    <property type="evidence" value="ECO:0007669"/>
    <property type="project" value="InterPro"/>
</dbReference>
<dbReference type="AlphaFoldDB" id="I1YKI4"/>
<dbReference type="HOGENOM" id="CLU_009583_2_1_6"/>
<dbReference type="eggNOG" id="COG0438">
    <property type="taxonomic scope" value="Bacteria"/>
</dbReference>
<dbReference type="OrthoDB" id="4611853at2"/>
<protein>
    <submittedName>
        <fullName evidence="3">Glycosyltransferase</fullName>
    </submittedName>
</protein>
<reference evidence="3 4" key="1">
    <citation type="journal article" date="2012" name="J. Bacteriol.">
        <title>Complete genome sequences of Methylophaga sp. strain JAM1 and Methylophaga sp. strain JAM7.</title>
        <authorList>
            <person name="Villeneuve C."/>
            <person name="Martineau C."/>
            <person name="Mauffrey F."/>
            <person name="Villemur R."/>
        </authorList>
    </citation>
    <scope>NUCLEOTIDE SEQUENCE [LARGE SCALE GENOMIC DNA]</scope>
    <source>
        <strain evidence="3 4">JAM7</strain>
    </source>
</reference>
<accession>I1YKI4</accession>
<proteinExistence type="predicted"/>
<dbReference type="STRING" id="754477.Q7C_2293"/>
<sequence length="369" mass="40518">MNILHVYKCALPLSTGGIEHVIEELCQQTIKFGHRNTIVCLSDKVADKQTMDLPYGQLIVFPQNVEIASCGFSLSLLKAFRQLAQQHDILHFQFPWPFADVLAMLTNRPYVVTYQSDIVRQRGWLKLYRPLMKRFLSRAAAVTASSPNLLKNSPVLSQLTKTPVVIPNGIGDEIPALDTALVARFSAQLPDKFILFIGAFRYYKGIDTLIEAAAKTAVHIVICGDGPLRQTFESQIEAQQLDNVTLLGFVEEGEKNALLSLCTALVLPSGYASEAYGMVLVEAARMGKPLISTELGTGTTFINQADKTGLVLPPGDAEKLASAMTWLSEHPEQATEMGQASRQRFADHLTASRMGVAYDGLYRSIMAAV</sequence>
<feature type="domain" description="Glycosyl transferase family 1" evidence="1">
    <location>
        <begin position="190"/>
        <end position="344"/>
    </location>
</feature>
<dbReference type="Pfam" id="PF00534">
    <property type="entry name" value="Glycos_transf_1"/>
    <property type="match status" value="1"/>
</dbReference>
<feature type="domain" description="Glycosyltransferase subfamily 4-like N-terminal" evidence="2">
    <location>
        <begin position="16"/>
        <end position="170"/>
    </location>
</feature>
<dbReference type="InterPro" id="IPR050194">
    <property type="entry name" value="Glycosyltransferase_grp1"/>
</dbReference>
<dbReference type="RefSeq" id="WP_014704846.1">
    <property type="nucleotide sequence ID" value="NC_017856.1"/>
</dbReference>
<dbReference type="Proteomes" id="UP000009145">
    <property type="component" value="Chromosome"/>
</dbReference>
<dbReference type="Pfam" id="PF13439">
    <property type="entry name" value="Glyco_transf_4"/>
    <property type="match status" value="1"/>
</dbReference>
<evidence type="ECO:0000259" key="1">
    <source>
        <dbReference type="Pfam" id="PF00534"/>
    </source>
</evidence>
<evidence type="ECO:0000259" key="2">
    <source>
        <dbReference type="Pfam" id="PF13439"/>
    </source>
</evidence>
<dbReference type="KEGG" id="mec:Q7C_2293"/>
<dbReference type="PATRIC" id="fig|754477.3.peg.2260"/>
<dbReference type="SUPFAM" id="SSF53756">
    <property type="entry name" value="UDP-Glycosyltransferase/glycogen phosphorylase"/>
    <property type="match status" value="1"/>
</dbReference>
<dbReference type="InterPro" id="IPR001296">
    <property type="entry name" value="Glyco_trans_1"/>
</dbReference>
<evidence type="ECO:0000313" key="4">
    <source>
        <dbReference type="Proteomes" id="UP000009145"/>
    </source>
</evidence>
<dbReference type="InterPro" id="IPR028098">
    <property type="entry name" value="Glyco_trans_4-like_N"/>
</dbReference>
<evidence type="ECO:0000313" key="3">
    <source>
        <dbReference type="EMBL" id="AFJ03427.1"/>
    </source>
</evidence>
<keyword evidence="4" id="KW-1185">Reference proteome</keyword>
<name>I1YKI4_METFJ</name>
<dbReference type="PANTHER" id="PTHR45947:SF13">
    <property type="entry name" value="TRANSFERASE"/>
    <property type="match status" value="1"/>
</dbReference>
<dbReference type="EMBL" id="CP003380">
    <property type="protein sequence ID" value="AFJ03427.1"/>
    <property type="molecule type" value="Genomic_DNA"/>
</dbReference>
<organism evidence="3 4">
    <name type="scientific">Methylophaga frappieri (strain ATCC BAA-2434 / DSM 25690 / JAM7)</name>
    <dbReference type="NCBI Taxonomy" id="754477"/>
    <lineage>
        <taxon>Bacteria</taxon>
        <taxon>Pseudomonadati</taxon>
        <taxon>Pseudomonadota</taxon>
        <taxon>Gammaproteobacteria</taxon>
        <taxon>Thiotrichales</taxon>
        <taxon>Piscirickettsiaceae</taxon>
        <taxon>Methylophaga</taxon>
    </lineage>
</organism>
<dbReference type="PANTHER" id="PTHR45947">
    <property type="entry name" value="SULFOQUINOVOSYL TRANSFERASE SQD2"/>
    <property type="match status" value="1"/>
</dbReference>
<keyword evidence="3" id="KW-0808">Transferase</keyword>
<gene>
    <name evidence="3" type="ordered locus">Q7C_2293</name>
</gene>